<accession>A0A6H1ZVY4</accession>
<dbReference type="InterPro" id="IPR024078">
    <property type="entry name" value="LmbE-like_dom_sf"/>
</dbReference>
<organism evidence="1">
    <name type="scientific">viral metagenome</name>
    <dbReference type="NCBI Taxonomy" id="1070528"/>
    <lineage>
        <taxon>unclassified sequences</taxon>
        <taxon>metagenomes</taxon>
        <taxon>organismal metagenomes</taxon>
    </lineage>
</organism>
<name>A0A6H1ZVY4_9ZZZZ</name>
<evidence type="ECO:0000313" key="3">
    <source>
        <dbReference type="EMBL" id="QJA93539.1"/>
    </source>
</evidence>
<dbReference type="EMBL" id="MT143157">
    <property type="protein sequence ID" value="QJA93539.1"/>
    <property type="molecule type" value="Genomic_DNA"/>
</dbReference>
<protein>
    <submittedName>
        <fullName evidence="1">Uncharacterized protein</fullName>
    </submittedName>
</protein>
<dbReference type="EMBL" id="MT144262">
    <property type="protein sequence ID" value="QJA51425.1"/>
    <property type="molecule type" value="Genomic_DNA"/>
</dbReference>
<dbReference type="AlphaFoldDB" id="A0A6H1ZVY4"/>
<proteinExistence type="predicted"/>
<dbReference type="EMBL" id="MT142449">
    <property type="protein sequence ID" value="QJA81151.1"/>
    <property type="molecule type" value="Genomic_DNA"/>
</dbReference>
<reference evidence="1" key="1">
    <citation type="submission" date="2020-03" db="EMBL/GenBank/DDBJ databases">
        <title>The deep terrestrial virosphere.</title>
        <authorList>
            <person name="Holmfeldt K."/>
            <person name="Nilsson E."/>
            <person name="Simone D."/>
            <person name="Lopez-Fernandez M."/>
            <person name="Wu X."/>
            <person name="de Brujin I."/>
            <person name="Lundin D."/>
            <person name="Andersson A."/>
            <person name="Bertilsson S."/>
            <person name="Dopson M."/>
        </authorList>
    </citation>
    <scope>NUCLEOTIDE SEQUENCE</scope>
    <source>
        <strain evidence="2">MM415A00577</strain>
        <strain evidence="3">MM415B04191</strain>
        <strain evidence="1">TM448A02118</strain>
        <strain evidence="4">TM448B01140</strain>
    </source>
</reference>
<dbReference type="EMBL" id="MT144709">
    <property type="protein sequence ID" value="QJH97961.1"/>
    <property type="molecule type" value="Genomic_DNA"/>
</dbReference>
<evidence type="ECO:0000313" key="4">
    <source>
        <dbReference type="EMBL" id="QJH97961.1"/>
    </source>
</evidence>
<evidence type="ECO:0000313" key="1">
    <source>
        <dbReference type="EMBL" id="QJA51425.1"/>
    </source>
</evidence>
<evidence type="ECO:0000313" key="2">
    <source>
        <dbReference type="EMBL" id="QJA81151.1"/>
    </source>
</evidence>
<gene>
    <name evidence="2" type="ORF">MM415A00577_0011</name>
    <name evidence="3" type="ORF">MM415B04191_0002</name>
    <name evidence="1" type="ORF">TM448A02118_0002</name>
    <name evidence="4" type="ORF">TM448B01140_0005</name>
</gene>
<dbReference type="SUPFAM" id="SSF102588">
    <property type="entry name" value="LmbE-like"/>
    <property type="match status" value="1"/>
</dbReference>
<sequence length="159" mass="18930">MNIIIAPHPDDEIIGCYELINGGKIDGVVYGEVADDRRNEVKLVIAKLGLRFALFDDDSWAKLYELTEQGHTFYFPDPIFETHPDHRMWGFEGEKYARMTEKNVIFYSTNMRAPYVHKVTPCKRKRDFLEYVYPSQKKMWENDQRYFLFEGRCQWLDLS</sequence>